<dbReference type="AlphaFoldDB" id="A0A2A2D455"/>
<accession>A0A2A2D455</accession>
<comment type="caution">
    <text evidence="1">The sequence shown here is derived from an EMBL/GenBank/DDBJ whole genome shotgun (WGS) entry which is preliminary data.</text>
</comment>
<dbReference type="Pfam" id="PF04860">
    <property type="entry name" value="Phage_portal"/>
    <property type="match status" value="1"/>
</dbReference>
<organism evidence="1 2">
    <name type="scientific">Streptomyces albireticuli</name>
    <dbReference type="NCBI Taxonomy" id="1940"/>
    <lineage>
        <taxon>Bacteria</taxon>
        <taxon>Bacillati</taxon>
        <taxon>Actinomycetota</taxon>
        <taxon>Actinomycetes</taxon>
        <taxon>Kitasatosporales</taxon>
        <taxon>Streptomycetaceae</taxon>
        <taxon>Streptomyces</taxon>
    </lineage>
</organism>
<dbReference type="InterPro" id="IPR006944">
    <property type="entry name" value="Phage/GTA_portal"/>
</dbReference>
<evidence type="ECO:0000313" key="2">
    <source>
        <dbReference type="Proteomes" id="UP000218944"/>
    </source>
</evidence>
<keyword evidence="2" id="KW-1185">Reference proteome</keyword>
<dbReference type="NCBIfam" id="TIGR01537">
    <property type="entry name" value="portal_HK97"/>
    <property type="match status" value="1"/>
</dbReference>
<gene>
    <name evidence="1" type="ORF">CK936_25630</name>
</gene>
<dbReference type="InterPro" id="IPR006427">
    <property type="entry name" value="Portal_HK97"/>
</dbReference>
<evidence type="ECO:0000313" key="1">
    <source>
        <dbReference type="EMBL" id="PAU46179.1"/>
    </source>
</evidence>
<dbReference type="Proteomes" id="UP000218944">
    <property type="component" value="Unassembled WGS sequence"/>
</dbReference>
<proteinExistence type="predicted"/>
<name>A0A2A2D455_9ACTN</name>
<dbReference type="RefSeq" id="WP_095583341.1">
    <property type="nucleotide sequence ID" value="NZ_JAJQQS010000026.1"/>
</dbReference>
<sequence length="643" mass="69763">MAFVVSSGRLSVTGAGVLPSFSPVPLPAAPWEYEAIWRSQPQVRTVIGFIARNVAQLGIHVFRRISDTDRERLTDHPLAVLLGEPLPGMTQYRFVERMVSDLALYDNAYGIKLRLDGRLRILPVPPTLIRPYGGNWIAPDHYETAGGRDFGVDEVVHLHGYAPETLTYGSSPIESLRELLLESTEASKQRAAMWRGGARMTGVIKRPMDAPEWNTKEKQRFREMWRTFASGGGAEGGTPILEDGMEYVPVGFNPEQAQYIEARKLTREEVSAAYYIPPPLIGILDHATYSNIREQHSHLYQDTLGPWLVMLEQEIGAQILPDLPGSSGVYAEFNIAAKLRGSFEEQAIAASTATGGPWMTRNEIRARNNLPRVEGGDELIVPMNVTEGGLASPRDTAPEPEALPKGRGLALVKAARPAGLGTAVTEREALESSLVRWTERAADRLLVVAGSKAGGMPDLLELWAAGHDDRLAQLQALLADHGYRIAQAGAWEVLSVWNPEAEGWSAEVMLAWILAAAGTHAEQHEEAGRKAVAAVQEEGGDAWQADLAAAASSWGSAAVVRAVTASTELRSFGGHDAAGASGLTKKVWVTGGRNPRPSHKGQNGERVSLDDVFSNGLRWPGDGRGETKELVNCNCTLDYAKEG</sequence>
<dbReference type="EMBL" id="NSJV01000486">
    <property type="protein sequence ID" value="PAU46179.1"/>
    <property type="molecule type" value="Genomic_DNA"/>
</dbReference>
<protein>
    <submittedName>
        <fullName evidence="1">Phage portal protein</fullName>
    </submittedName>
</protein>
<reference evidence="1 2" key="1">
    <citation type="submission" date="2017-08" db="EMBL/GenBank/DDBJ databases">
        <title>Genome sequence of Streptomyces albireticuli NRRL B-1670.</title>
        <authorList>
            <person name="Graham D.E."/>
            <person name="Mahan K.M."/>
            <person name="Klingeman D.M."/>
            <person name="Hettich R.L."/>
            <person name="Parry R.J."/>
            <person name="Spain J.C."/>
        </authorList>
    </citation>
    <scope>NUCLEOTIDE SEQUENCE [LARGE SCALE GENOMIC DNA]</scope>
    <source>
        <strain evidence="1 2">NRRL B-1670</strain>
    </source>
</reference>